<dbReference type="SUPFAM" id="SSF63380">
    <property type="entry name" value="Riboflavin synthase domain-like"/>
    <property type="match status" value="1"/>
</dbReference>
<dbReference type="GO" id="GO:0015677">
    <property type="term" value="P:copper ion import"/>
    <property type="evidence" value="ECO:0007669"/>
    <property type="project" value="TreeGrafter"/>
</dbReference>
<dbReference type="CDD" id="cd06186">
    <property type="entry name" value="NOX_Duox_like_FAD_NADP"/>
    <property type="match status" value="1"/>
</dbReference>
<comment type="caution">
    <text evidence="16">The sequence shown here is derived from an EMBL/GenBank/DDBJ whole genome shotgun (WGS) entry which is preliminary data.</text>
</comment>
<keyword evidence="12" id="KW-0325">Glycoprotein</keyword>
<dbReference type="GO" id="GO:0005886">
    <property type="term" value="C:plasma membrane"/>
    <property type="evidence" value="ECO:0007669"/>
    <property type="project" value="UniProtKB-SubCell"/>
</dbReference>
<evidence type="ECO:0000256" key="8">
    <source>
        <dbReference type="ARBA" id="ARBA00022989"/>
    </source>
</evidence>
<evidence type="ECO:0000313" key="16">
    <source>
        <dbReference type="EMBL" id="GLB33682.1"/>
    </source>
</evidence>
<keyword evidence="5" id="KW-1003">Cell membrane</keyword>
<dbReference type="Pfam" id="PF08022">
    <property type="entry name" value="FAD_binding_8"/>
    <property type="match status" value="1"/>
</dbReference>
<keyword evidence="4" id="KW-0813">Transport</keyword>
<dbReference type="Proteomes" id="UP001063166">
    <property type="component" value="Unassembled WGS sequence"/>
</dbReference>
<feature type="transmembrane region" description="Helical" evidence="14">
    <location>
        <begin position="245"/>
        <end position="267"/>
    </location>
</feature>
<keyword evidence="7" id="KW-0249">Electron transport</keyword>
<reference evidence="16" key="1">
    <citation type="submission" date="2022-07" db="EMBL/GenBank/DDBJ databases">
        <title>The genome of Lyophyllum shimeji provides insight into the initial evolution of ectomycorrhizal fungal genome.</title>
        <authorList>
            <person name="Kobayashi Y."/>
            <person name="Shibata T."/>
            <person name="Hirakawa H."/>
            <person name="Shigenobu S."/>
            <person name="Nishiyama T."/>
            <person name="Yamada A."/>
            <person name="Hasebe M."/>
            <person name="Kawaguchi M."/>
        </authorList>
    </citation>
    <scope>NUCLEOTIDE SEQUENCE</scope>
    <source>
        <strain evidence="16">AT787</strain>
    </source>
</reference>
<dbReference type="InterPro" id="IPR013121">
    <property type="entry name" value="Fe_red_NAD-bd_6"/>
</dbReference>
<evidence type="ECO:0000256" key="14">
    <source>
        <dbReference type="SAM" id="Phobius"/>
    </source>
</evidence>
<dbReference type="InterPro" id="IPR017938">
    <property type="entry name" value="Riboflavin_synthase-like_b-brl"/>
</dbReference>
<feature type="domain" description="FAD-binding FR-type" evidence="15">
    <location>
        <begin position="288"/>
        <end position="412"/>
    </location>
</feature>
<evidence type="ECO:0000256" key="9">
    <source>
        <dbReference type="ARBA" id="ARBA00023002"/>
    </source>
</evidence>
<evidence type="ECO:0000256" key="12">
    <source>
        <dbReference type="ARBA" id="ARBA00023180"/>
    </source>
</evidence>
<dbReference type="SFLD" id="SFLDS00052">
    <property type="entry name" value="Ferric_Reductase_Domain"/>
    <property type="match status" value="1"/>
</dbReference>
<comment type="subcellular location">
    <subcellularLocation>
        <location evidence="1">Cell membrane</location>
        <topology evidence="1">Multi-pass membrane protein</topology>
    </subcellularLocation>
</comment>
<feature type="transmembrane region" description="Helical" evidence="14">
    <location>
        <begin position="219"/>
        <end position="238"/>
    </location>
</feature>
<evidence type="ECO:0000256" key="10">
    <source>
        <dbReference type="ARBA" id="ARBA00023065"/>
    </source>
</evidence>
<feature type="transmembrane region" description="Helical" evidence="14">
    <location>
        <begin position="35"/>
        <end position="56"/>
    </location>
</feature>
<evidence type="ECO:0000256" key="2">
    <source>
        <dbReference type="ARBA" id="ARBA00006278"/>
    </source>
</evidence>
<keyword evidence="6 14" id="KW-0812">Transmembrane</keyword>
<dbReference type="Gene3D" id="2.40.30.10">
    <property type="entry name" value="Translation factors"/>
    <property type="match status" value="1"/>
</dbReference>
<dbReference type="GO" id="GO:0052851">
    <property type="term" value="F:ferric-chelate reductase (NADPH) activity"/>
    <property type="evidence" value="ECO:0007669"/>
    <property type="project" value="UniProtKB-EC"/>
</dbReference>
<evidence type="ECO:0000256" key="5">
    <source>
        <dbReference type="ARBA" id="ARBA00022475"/>
    </source>
</evidence>
<dbReference type="PANTHER" id="PTHR32361:SF9">
    <property type="entry name" value="FERRIC REDUCTASE TRANSMEMBRANE COMPONENT 3-RELATED"/>
    <property type="match status" value="1"/>
</dbReference>
<dbReference type="EMBL" id="BRPK01000001">
    <property type="protein sequence ID" value="GLB33682.1"/>
    <property type="molecule type" value="Genomic_DNA"/>
</dbReference>
<name>A0A9P3PD60_LYOSH</name>
<dbReference type="Pfam" id="PF01794">
    <property type="entry name" value="Ferric_reduct"/>
    <property type="match status" value="1"/>
</dbReference>
<dbReference type="Pfam" id="PF08030">
    <property type="entry name" value="NAD_binding_6"/>
    <property type="match status" value="1"/>
</dbReference>
<dbReference type="GO" id="GO:0006879">
    <property type="term" value="P:intracellular iron ion homeostasis"/>
    <property type="evidence" value="ECO:0007669"/>
    <property type="project" value="TreeGrafter"/>
</dbReference>
<dbReference type="InterPro" id="IPR039261">
    <property type="entry name" value="FNR_nucleotide-bd"/>
</dbReference>
<keyword evidence="10" id="KW-0406">Ion transport</keyword>
<accession>A0A9P3PD60</accession>
<dbReference type="OrthoDB" id="4494341at2759"/>
<dbReference type="InterPro" id="IPR017927">
    <property type="entry name" value="FAD-bd_FR_type"/>
</dbReference>
<proteinExistence type="inferred from homology"/>
<dbReference type="SUPFAM" id="SSF52343">
    <property type="entry name" value="Ferredoxin reductase-like, C-terminal NADP-linked domain"/>
    <property type="match status" value="1"/>
</dbReference>
<feature type="transmembrane region" description="Helical" evidence="14">
    <location>
        <begin position="114"/>
        <end position="136"/>
    </location>
</feature>
<dbReference type="InterPro" id="IPR013130">
    <property type="entry name" value="Fe3_Rdtase_TM_dom"/>
</dbReference>
<dbReference type="PANTHER" id="PTHR32361">
    <property type="entry name" value="FERRIC/CUPRIC REDUCTASE TRANSMEMBRANE COMPONENT"/>
    <property type="match status" value="1"/>
</dbReference>
<comment type="similarity">
    <text evidence="2">Belongs to the ferric reductase (FRE) family.</text>
</comment>
<dbReference type="AlphaFoldDB" id="A0A9P3PD60"/>
<dbReference type="InterPro" id="IPR013112">
    <property type="entry name" value="FAD-bd_8"/>
</dbReference>
<dbReference type="SFLD" id="SFLDG01168">
    <property type="entry name" value="Ferric_reductase_subgroup_(FRE"/>
    <property type="match status" value="1"/>
</dbReference>
<keyword evidence="11 14" id="KW-0472">Membrane</keyword>
<dbReference type="GO" id="GO:0006826">
    <property type="term" value="P:iron ion transport"/>
    <property type="evidence" value="ECO:0007669"/>
    <property type="project" value="TreeGrafter"/>
</dbReference>
<keyword evidence="17" id="KW-1185">Reference proteome</keyword>
<evidence type="ECO:0000259" key="15">
    <source>
        <dbReference type="PROSITE" id="PS51384"/>
    </source>
</evidence>
<sequence>MPDGIVPSARVLEARVTAADRAYRDKRQAEYAKELWYLIACIIAFLLCIRALRFLYSRIATRRPVANIKEKSDPEDGHSSSRTTISFSRLPLAVSTLFRIVAFRWTVAIGSHNLASLSEVTFILGYMIAVFSWLLVDTRDLQSYMYQDRAAHLASAQLPLVVSLAGKNNIISFLTGVSHEKLNVLHRAAARTCLILLWLHAITRTVSGLPPQFDFSHNWVRSGAAGLAAFSLATVLSLRPIRHFAFEFFLVCHIVLTAIFLICGYFHAREQDRGSYIWPALTLWALDRFLRLARVVYNNRLWKLGRPENSLATVELLTEDTIRLTVRRRISWTPGQHAYVSIPSISNLPTEAHPFSIASIPERRSGTDEADVVFLIRGRTGFTQRLRNHAIKNSICSVPAYLDGPYGCPPDLRRFSTCILIAGGSGVSYTLPLLLNLVRDNAGRGRPAVRRVVFVWAVRDGAHLTWILKTLTEALSSSKASLSIEPRVYITGPSYPIPQVPFLPEPPSPKSPTESEKEAKNTLALPLYTSLKLIHGRPSIRKLLHEEIAASSGPVSVDVAGPSEMTESIRRALRSDVASPQAVLQGFPPVTLHVETFGMFKS</sequence>
<keyword evidence="8 14" id="KW-1133">Transmembrane helix</keyword>
<comment type="catalytic activity">
    <reaction evidence="13">
        <text>2 a Fe(II)-siderophore + NADP(+) + H(+) = 2 a Fe(III)-siderophore + NADPH</text>
        <dbReference type="Rhea" id="RHEA:28795"/>
        <dbReference type="Rhea" id="RHEA-COMP:11342"/>
        <dbReference type="Rhea" id="RHEA-COMP:11344"/>
        <dbReference type="ChEBI" id="CHEBI:15378"/>
        <dbReference type="ChEBI" id="CHEBI:29033"/>
        <dbReference type="ChEBI" id="CHEBI:29034"/>
        <dbReference type="ChEBI" id="CHEBI:57783"/>
        <dbReference type="ChEBI" id="CHEBI:58349"/>
        <dbReference type="EC" id="1.16.1.9"/>
    </reaction>
</comment>
<evidence type="ECO:0000256" key="6">
    <source>
        <dbReference type="ARBA" id="ARBA00022692"/>
    </source>
</evidence>
<dbReference type="Gene3D" id="3.40.50.80">
    <property type="entry name" value="Nucleotide-binding domain of ferredoxin-NADP reductase (FNR) module"/>
    <property type="match status" value="1"/>
</dbReference>
<dbReference type="EC" id="1.16.1.9" evidence="3"/>
<gene>
    <name evidence="16" type="primary">FRP1</name>
    <name evidence="16" type="ORF">LshimejAT787_0105660</name>
</gene>
<dbReference type="InterPro" id="IPR051410">
    <property type="entry name" value="Ferric/Cupric_Reductase"/>
</dbReference>
<keyword evidence="9" id="KW-0560">Oxidoreductase</keyword>
<evidence type="ECO:0000256" key="1">
    <source>
        <dbReference type="ARBA" id="ARBA00004651"/>
    </source>
</evidence>
<evidence type="ECO:0000313" key="17">
    <source>
        <dbReference type="Proteomes" id="UP001063166"/>
    </source>
</evidence>
<evidence type="ECO:0000256" key="13">
    <source>
        <dbReference type="ARBA" id="ARBA00048483"/>
    </source>
</evidence>
<evidence type="ECO:0000256" key="11">
    <source>
        <dbReference type="ARBA" id="ARBA00023136"/>
    </source>
</evidence>
<dbReference type="PROSITE" id="PS51384">
    <property type="entry name" value="FAD_FR"/>
    <property type="match status" value="1"/>
</dbReference>
<evidence type="ECO:0000256" key="7">
    <source>
        <dbReference type="ARBA" id="ARBA00022982"/>
    </source>
</evidence>
<evidence type="ECO:0000256" key="3">
    <source>
        <dbReference type="ARBA" id="ARBA00012668"/>
    </source>
</evidence>
<organism evidence="16 17">
    <name type="scientific">Lyophyllum shimeji</name>
    <name type="common">Hon-shimeji</name>
    <name type="synonym">Tricholoma shimeji</name>
    <dbReference type="NCBI Taxonomy" id="47721"/>
    <lineage>
        <taxon>Eukaryota</taxon>
        <taxon>Fungi</taxon>
        <taxon>Dikarya</taxon>
        <taxon>Basidiomycota</taxon>
        <taxon>Agaricomycotina</taxon>
        <taxon>Agaricomycetes</taxon>
        <taxon>Agaricomycetidae</taxon>
        <taxon>Agaricales</taxon>
        <taxon>Tricholomatineae</taxon>
        <taxon>Lyophyllaceae</taxon>
        <taxon>Lyophyllum</taxon>
    </lineage>
</organism>
<evidence type="ECO:0000256" key="4">
    <source>
        <dbReference type="ARBA" id="ARBA00022448"/>
    </source>
</evidence>
<protein>
    <recommendedName>
        <fullName evidence="3">ferric-chelate reductase (NADPH)</fullName>
        <ecNumber evidence="3">1.16.1.9</ecNumber>
    </recommendedName>
</protein>